<dbReference type="InterPro" id="IPR036390">
    <property type="entry name" value="WH_DNA-bd_sf"/>
</dbReference>
<dbReference type="AlphaFoldDB" id="A0A7X0U7C3"/>
<dbReference type="InterPro" id="IPR000524">
    <property type="entry name" value="Tscrpt_reg_HTH_GntR"/>
</dbReference>
<dbReference type="EMBL" id="JACHMI010000002">
    <property type="protein sequence ID" value="MBB6557325.1"/>
    <property type="molecule type" value="Genomic_DNA"/>
</dbReference>
<keyword evidence="6" id="KW-1185">Reference proteome</keyword>
<evidence type="ECO:0000256" key="3">
    <source>
        <dbReference type="ARBA" id="ARBA00023163"/>
    </source>
</evidence>
<accession>A0A7X0U7C3</accession>
<protein>
    <submittedName>
        <fullName evidence="5">GntR family transcriptional regulator</fullName>
    </submittedName>
</protein>
<dbReference type="Pfam" id="PF00392">
    <property type="entry name" value="GntR"/>
    <property type="match status" value="1"/>
</dbReference>
<dbReference type="Proteomes" id="UP000565579">
    <property type="component" value="Unassembled WGS sequence"/>
</dbReference>
<dbReference type="SUPFAM" id="SSF46785">
    <property type="entry name" value="Winged helix' DNA-binding domain"/>
    <property type="match status" value="1"/>
</dbReference>
<dbReference type="Gene3D" id="3.40.1410.10">
    <property type="entry name" value="Chorismate lyase-like"/>
    <property type="match status" value="1"/>
</dbReference>
<dbReference type="GO" id="GO:0003700">
    <property type="term" value="F:DNA-binding transcription factor activity"/>
    <property type="evidence" value="ECO:0007669"/>
    <property type="project" value="InterPro"/>
</dbReference>
<dbReference type="PANTHER" id="PTHR44846">
    <property type="entry name" value="MANNOSYL-D-GLYCERATE TRANSPORT/METABOLISM SYSTEM REPRESSOR MNGR-RELATED"/>
    <property type="match status" value="1"/>
</dbReference>
<organism evidence="5 6">
    <name type="scientific">Nonomuraea rubra</name>
    <dbReference type="NCBI Taxonomy" id="46180"/>
    <lineage>
        <taxon>Bacteria</taxon>
        <taxon>Bacillati</taxon>
        <taxon>Actinomycetota</taxon>
        <taxon>Actinomycetes</taxon>
        <taxon>Streptosporangiales</taxon>
        <taxon>Streptosporangiaceae</taxon>
        <taxon>Nonomuraea</taxon>
    </lineage>
</organism>
<keyword evidence="1" id="KW-0805">Transcription regulation</keyword>
<dbReference type="PROSITE" id="PS50949">
    <property type="entry name" value="HTH_GNTR"/>
    <property type="match status" value="1"/>
</dbReference>
<dbReference type="SMART" id="SM00866">
    <property type="entry name" value="UTRA"/>
    <property type="match status" value="1"/>
</dbReference>
<comment type="caution">
    <text evidence="5">The sequence shown here is derived from an EMBL/GenBank/DDBJ whole genome shotgun (WGS) entry which is preliminary data.</text>
</comment>
<dbReference type="SUPFAM" id="SSF64288">
    <property type="entry name" value="Chorismate lyase-like"/>
    <property type="match status" value="1"/>
</dbReference>
<dbReference type="InterPro" id="IPR011663">
    <property type="entry name" value="UTRA"/>
</dbReference>
<dbReference type="Gene3D" id="1.10.10.10">
    <property type="entry name" value="Winged helix-like DNA-binding domain superfamily/Winged helix DNA-binding domain"/>
    <property type="match status" value="1"/>
</dbReference>
<dbReference type="Pfam" id="PF07702">
    <property type="entry name" value="UTRA"/>
    <property type="match status" value="1"/>
</dbReference>
<reference evidence="5 6" key="1">
    <citation type="submission" date="2020-08" db="EMBL/GenBank/DDBJ databases">
        <title>Sequencing the genomes of 1000 actinobacteria strains.</title>
        <authorList>
            <person name="Klenk H.-P."/>
        </authorList>
    </citation>
    <scope>NUCLEOTIDE SEQUENCE [LARGE SCALE GENOMIC DNA]</scope>
    <source>
        <strain evidence="5 6">DSM 43768</strain>
    </source>
</reference>
<dbReference type="InterPro" id="IPR050679">
    <property type="entry name" value="Bact_HTH_transcr_reg"/>
</dbReference>
<feature type="domain" description="HTH gntR-type" evidence="4">
    <location>
        <begin position="3"/>
        <end position="71"/>
    </location>
</feature>
<evidence type="ECO:0000256" key="1">
    <source>
        <dbReference type="ARBA" id="ARBA00023015"/>
    </source>
</evidence>
<dbReference type="InterPro" id="IPR028978">
    <property type="entry name" value="Chorismate_lyase_/UTRA_dom_sf"/>
</dbReference>
<evidence type="ECO:0000256" key="2">
    <source>
        <dbReference type="ARBA" id="ARBA00023125"/>
    </source>
</evidence>
<evidence type="ECO:0000313" key="5">
    <source>
        <dbReference type="EMBL" id="MBB6557325.1"/>
    </source>
</evidence>
<name>A0A7X0U7C3_9ACTN</name>
<keyword evidence="2" id="KW-0238">DNA-binding</keyword>
<dbReference type="InterPro" id="IPR036388">
    <property type="entry name" value="WH-like_DNA-bd_sf"/>
</dbReference>
<sequence>MPVARFPEVLADLRTKILDGTHPPGEPLPHTEDLMRAYGVSRQVITNTMRALKEEGLIWRVANKGMIVLGPAVAIQIPMAIDFRDEPTAWAAACQRAGITGHLTTVNSRATPATEEVSHILRLPAKAKVIIGEIRGDIEGQLVCLDQLYWSMERHDASSYDVERSTALVELQTRVRTASPKEALTFRVSRGSPLFDLTRITYNQAGQPLQLLRRLANPQRVHIVDQRLPLTSP</sequence>
<dbReference type="SMART" id="SM00345">
    <property type="entry name" value="HTH_GNTR"/>
    <property type="match status" value="1"/>
</dbReference>
<evidence type="ECO:0000259" key="4">
    <source>
        <dbReference type="PROSITE" id="PS50949"/>
    </source>
</evidence>
<proteinExistence type="predicted"/>
<dbReference type="PANTHER" id="PTHR44846:SF1">
    <property type="entry name" value="MANNOSYL-D-GLYCERATE TRANSPORT_METABOLISM SYSTEM REPRESSOR MNGR-RELATED"/>
    <property type="match status" value="1"/>
</dbReference>
<gene>
    <name evidence="5" type="ORF">HD593_012215</name>
</gene>
<dbReference type="RefSeq" id="WP_185112907.1">
    <property type="nucleotide sequence ID" value="NZ_JACHMI010000002.1"/>
</dbReference>
<evidence type="ECO:0000313" key="6">
    <source>
        <dbReference type="Proteomes" id="UP000565579"/>
    </source>
</evidence>
<dbReference type="GO" id="GO:0003677">
    <property type="term" value="F:DNA binding"/>
    <property type="evidence" value="ECO:0007669"/>
    <property type="project" value="UniProtKB-KW"/>
</dbReference>
<dbReference type="GO" id="GO:0045892">
    <property type="term" value="P:negative regulation of DNA-templated transcription"/>
    <property type="evidence" value="ECO:0007669"/>
    <property type="project" value="TreeGrafter"/>
</dbReference>
<keyword evidence="3" id="KW-0804">Transcription</keyword>
<dbReference type="CDD" id="cd07377">
    <property type="entry name" value="WHTH_GntR"/>
    <property type="match status" value="1"/>
</dbReference>